<feature type="compositionally biased region" description="Polar residues" evidence="1">
    <location>
        <begin position="132"/>
        <end position="154"/>
    </location>
</feature>
<name>A0ABR3WPA0_9EURO</name>
<dbReference type="Proteomes" id="UP001583193">
    <property type="component" value="Unassembled WGS sequence"/>
</dbReference>
<feature type="compositionally biased region" description="Basic and acidic residues" evidence="1">
    <location>
        <begin position="21"/>
        <end position="35"/>
    </location>
</feature>
<protein>
    <submittedName>
        <fullName evidence="2">Uncharacterized protein</fullName>
    </submittedName>
</protein>
<accession>A0ABR3WPA0</accession>
<feature type="compositionally biased region" description="Low complexity" evidence="1">
    <location>
        <begin position="173"/>
        <end position="193"/>
    </location>
</feature>
<keyword evidence="3" id="KW-1185">Reference proteome</keyword>
<feature type="compositionally biased region" description="Polar residues" evidence="1">
    <location>
        <begin position="347"/>
        <end position="400"/>
    </location>
</feature>
<feature type="compositionally biased region" description="Polar residues" evidence="1">
    <location>
        <begin position="58"/>
        <end position="69"/>
    </location>
</feature>
<feature type="compositionally biased region" description="Low complexity" evidence="1">
    <location>
        <begin position="98"/>
        <end position="113"/>
    </location>
</feature>
<feature type="compositionally biased region" description="Polar residues" evidence="1">
    <location>
        <begin position="226"/>
        <end position="236"/>
    </location>
</feature>
<feature type="compositionally biased region" description="Basic and acidic residues" evidence="1">
    <location>
        <begin position="121"/>
        <end position="131"/>
    </location>
</feature>
<feature type="compositionally biased region" description="Polar residues" evidence="1">
    <location>
        <begin position="8"/>
        <end position="19"/>
    </location>
</feature>
<feature type="compositionally biased region" description="Polar residues" evidence="1">
    <location>
        <begin position="194"/>
        <end position="204"/>
    </location>
</feature>
<feature type="compositionally biased region" description="Low complexity" evidence="1">
    <location>
        <begin position="208"/>
        <end position="222"/>
    </location>
</feature>
<feature type="compositionally biased region" description="Low complexity" evidence="1">
    <location>
        <begin position="76"/>
        <end position="86"/>
    </location>
</feature>
<comment type="caution">
    <text evidence="2">The sequence shown here is derived from an EMBL/GenBank/DDBJ whole genome shotgun (WGS) entry which is preliminary data.</text>
</comment>
<dbReference type="EMBL" id="JAVDPF010000061">
    <property type="protein sequence ID" value="KAL1865385.1"/>
    <property type="molecule type" value="Genomic_DNA"/>
</dbReference>
<evidence type="ECO:0000313" key="2">
    <source>
        <dbReference type="EMBL" id="KAL1865385.1"/>
    </source>
</evidence>
<evidence type="ECO:0000313" key="3">
    <source>
        <dbReference type="Proteomes" id="UP001583193"/>
    </source>
</evidence>
<gene>
    <name evidence="2" type="ORF">Plec18167_009431</name>
</gene>
<feature type="region of interest" description="Disordered" evidence="1">
    <location>
        <begin position="1"/>
        <end position="419"/>
    </location>
</feature>
<proteinExistence type="predicted"/>
<organism evidence="2 3">
    <name type="scientific">Paecilomyces lecythidis</name>
    <dbReference type="NCBI Taxonomy" id="3004212"/>
    <lineage>
        <taxon>Eukaryota</taxon>
        <taxon>Fungi</taxon>
        <taxon>Dikarya</taxon>
        <taxon>Ascomycota</taxon>
        <taxon>Pezizomycotina</taxon>
        <taxon>Eurotiomycetes</taxon>
        <taxon>Eurotiomycetidae</taxon>
        <taxon>Eurotiales</taxon>
        <taxon>Thermoascaceae</taxon>
        <taxon>Paecilomyces</taxon>
    </lineage>
</organism>
<reference evidence="2 3" key="1">
    <citation type="journal article" date="2024" name="IMA Fungus">
        <title>IMA Genome - F19 : A genome assembly and annotation guide to empower mycologists, including annotated draft genome sequences of Ceratocystis pirilliformis, Diaporthe australafricana, Fusarium ophioides, Paecilomyces lecythidis, and Sporothrix stenoceras.</title>
        <authorList>
            <person name="Aylward J."/>
            <person name="Wilson A.M."/>
            <person name="Visagie C.M."/>
            <person name="Spraker J."/>
            <person name="Barnes I."/>
            <person name="Buitendag C."/>
            <person name="Ceriani C."/>
            <person name="Del Mar Angel L."/>
            <person name="du Plessis D."/>
            <person name="Fuchs T."/>
            <person name="Gasser K."/>
            <person name="Kramer D."/>
            <person name="Li W."/>
            <person name="Munsamy K."/>
            <person name="Piso A."/>
            <person name="Price J.L."/>
            <person name="Sonnekus B."/>
            <person name="Thomas C."/>
            <person name="van der Nest A."/>
            <person name="van Dijk A."/>
            <person name="van Heerden A."/>
            <person name="van Vuuren N."/>
            <person name="Yilmaz N."/>
            <person name="Duong T.A."/>
            <person name="van der Merwe N.A."/>
            <person name="Wingfield M.J."/>
            <person name="Wingfield B.D."/>
        </authorList>
    </citation>
    <scope>NUCLEOTIDE SEQUENCE [LARGE SCALE GENOMIC DNA]</scope>
    <source>
        <strain evidence="2 3">CMW 18167</strain>
    </source>
</reference>
<sequence length="639" mass="69795">MNLKSRFNIPTKTGPSGPSNEKGKMKEKDSSEKPSCHRSVTGSVQSLIKHFSRRDVSGSRNSSGHTAVNNEGKRISSTVTATSSSSWVKLPSPQDDITSTSPSSSTSYYSSSSHIHAVRTPAKEGREEIHQQELSQVSVAETPSPLPSSDTPHTPLTLPKVRGKTNYKEKPSRIPTYSPSSSSKSSETSSPSPKTQVKVNQQGDRPSKIPSPTKPPKTVTSPGGRQPQNVNTTNKSVPGKTGGDRNNRAAVMVRGNTGEGLFQKPLQRQENLKGKIEGQMSKGLSFNTPKTNEPTRQTSRLPRSSEYSAPVASPPKRATNMRASLPAPKAFSTGLSSAQAPRRGSLPASSTQKPSTTGTRPSYGNQIASGGKSSAVRSPATNATGRFPLSTNRTQSSTRAASIPQRQLLAPLGPPLPRSQTFNSLAQSQKTKSIASGKGATNKVGRISDVSGRTAHTGPQNGEEYTEVVEYLKATRPSRREIEDKKQQDQWKAKVMSAIERDTALYEVECRIIDAATSAAQNGEESENMVYHPQETSWWLGRFRTLMSGFQYTDLFELPDPLTRIRTGTKIPWSSTVSDRYLDDISTCRVFILLEKMCTTKEARESLGLFRNEYIYSYGDNWTGWLSDDYLCRWSLKSL</sequence>
<feature type="compositionally biased region" description="Polar residues" evidence="1">
    <location>
        <begin position="282"/>
        <end position="307"/>
    </location>
</feature>
<evidence type="ECO:0000256" key="1">
    <source>
        <dbReference type="SAM" id="MobiDB-lite"/>
    </source>
</evidence>